<sequence>MLLKNNNIPGQQLIHELKKYAKHPRTSEYITKSICSLITFKYLSYQYEQNHLCEDFQDKNINSNFILSINLFWSSLINQVVNKKLTESELIDYLHEAFYNIDASNNNKYKYLFREINLYKNNAVLLESNFISNIILIINQVSINNLNTLFQNVIVEYQKQKISDNKKVVNLDFFNHLIPELVKSELLLNANIYDMTCDNDLGLILNKIITTLEINHNQNFKGKIYGGCIISKDNNTLFTRYHPIGFSLARMNLLLKNQELLYADVENKKFHLPELDLIICDGNALSKYYENHYQEFLHSEKRREIFQKNLYPLMLNSLSSMGKIIIFGDENILNSLNKDFEYHQNIIMLKSGKHIDLIIKLSKTENSFFHSLFRSNDFAYDYLLLFQKNKNFYAKDIFGINLNLTNHTLLKNNDCKDQSYSSLIKKVIQNYSLRKPSVNNSDFKYSFNEVLEKFYYKYLFKTNNFVSFNDIILINSTKFSDKFRYCYNRSQRWLKIILDSYFLYAVGKIILKLLDKSSILIPFIKNNWSNLILGGPLIIYLFSSLQIMSKTIKNYLIKIMAIPNWKFLLLIDMILYITLHWESYIKYN</sequence>
<dbReference type="EMBL" id="JAOSIR010000029">
    <property type="protein sequence ID" value="MDO8059369.1"/>
    <property type="molecule type" value="Genomic_DNA"/>
</dbReference>
<keyword evidence="1" id="KW-0812">Transmembrane</keyword>
<organism evidence="2 3">
    <name type="scientific">Candidatus Phytoplasma crotalariae</name>
    <dbReference type="NCBI Taxonomy" id="2982627"/>
    <lineage>
        <taxon>Bacteria</taxon>
        <taxon>Bacillati</taxon>
        <taxon>Mycoplasmatota</taxon>
        <taxon>Mollicutes</taxon>
        <taxon>Acholeplasmatales</taxon>
        <taxon>Acholeplasmataceae</taxon>
        <taxon>Candidatus Phytoplasma</taxon>
        <taxon>16SrII (Peanut WB group)</taxon>
    </lineage>
</organism>
<gene>
    <name evidence="2" type="ORF">OC683_01945</name>
</gene>
<dbReference type="Proteomes" id="UP001170674">
    <property type="component" value="Unassembled WGS sequence"/>
</dbReference>
<name>A0ABT9D2Y2_9MOLU</name>
<reference evidence="2 3" key="1">
    <citation type="journal article" date="2023" name="Int. J. Syst. Evol. Microbiol.">
        <title>The observation of taxonomic boundaries for the 16SrII and 16SrXXV phytoplasmas using genome-based delimitation.</title>
        <authorList>
            <person name="Rodrigues Jardim B."/>
            <person name="Tran-Nguyen L.T.T."/>
            <person name="Gambley C."/>
            <person name="Al-Sadi A.M."/>
            <person name="Al-Subhi A.M."/>
            <person name="Foissac X."/>
            <person name="Salar P."/>
            <person name="Cai H."/>
            <person name="Yang J.Y."/>
            <person name="Davis R."/>
            <person name="Jones L."/>
            <person name="Rodoni B."/>
            <person name="Constable F.E."/>
        </authorList>
    </citation>
    <scope>NUCLEOTIDE SEQUENCE [LARGE SCALE GENOMIC DNA]</scope>
    <source>
        <strain evidence="2">BAWM-OMN-P53</strain>
    </source>
</reference>
<evidence type="ECO:0000313" key="3">
    <source>
        <dbReference type="Proteomes" id="UP001170674"/>
    </source>
</evidence>
<comment type="caution">
    <text evidence="2">The sequence shown here is derived from an EMBL/GenBank/DDBJ whole genome shotgun (WGS) entry which is preliminary data.</text>
</comment>
<keyword evidence="3" id="KW-1185">Reference proteome</keyword>
<dbReference type="RefSeq" id="WP_304514872.1">
    <property type="nucleotide sequence ID" value="NZ_JAOSIR010000029.1"/>
</dbReference>
<keyword evidence="1" id="KW-0472">Membrane</keyword>
<keyword evidence="1" id="KW-1133">Transmembrane helix</keyword>
<evidence type="ECO:0000313" key="2">
    <source>
        <dbReference type="EMBL" id="MDO8059369.1"/>
    </source>
</evidence>
<accession>A0ABT9D2Y2</accession>
<protein>
    <submittedName>
        <fullName evidence="2">Uncharacterized protein</fullName>
    </submittedName>
</protein>
<feature type="transmembrane region" description="Helical" evidence="1">
    <location>
        <begin position="531"/>
        <end position="549"/>
    </location>
</feature>
<proteinExistence type="predicted"/>
<feature type="transmembrane region" description="Helical" evidence="1">
    <location>
        <begin position="555"/>
        <end position="579"/>
    </location>
</feature>
<evidence type="ECO:0000256" key="1">
    <source>
        <dbReference type="SAM" id="Phobius"/>
    </source>
</evidence>